<reference evidence="2 3" key="1">
    <citation type="journal article" date="2013" name="Chin. Sci. Bull.">
        <title>Genome survey uncovers the secrets of sex and lifestyle in caterpillar fungus.</title>
        <authorList>
            <person name="Hu X."/>
            <person name="Zhang Y."/>
            <person name="Xiao G."/>
            <person name="Zheng P."/>
            <person name="Xia Y."/>
            <person name="Zhang X."/>
            <person name="St Leger R.J."/>
            <person name="Liu X."/>
            <person name="Wang C."/>
        </authorList>
    </citation>
    <scope>NUCLEOTIDE SEQUENCE [LARGE SCALE GENOMIC DNA]</scope>
    <source>
        <strain evidence="3">Co18 / CGMCC 3.14243</strain>
        <tissue evidence="2">Fruit-body</tissue>
    </source>
</reference>
<evidence type="ECO:0000256" key="1">
    <source>
        <dbReference type="SAM" id="SignalP"/>
    </source>
</evidence>
<evidence type="ECO:0000313" key="3">
    <source>
        <dbReference type="Proteomes" id="UP000019374"/>
    </source>
</evidence>
<dbReference type="HOGENOM" id="CLU_1938784_0_0_1"/>
<feature type="chain" id="PRO_5004596647" evidence="1">
    <location>
        <begin position="23"/>
        <end position="125"/>
    </location>
</feature>
<dbReference type="AlphaFoldDB" id="T5ACS6"/>
<sequence>MLSLANLVLAIAVLGAAPMGLAAPSPADDSLAERDFDAGVSQLEQRHVADDAVADADDVQGEHVLDVLQARASCYPPSQKGKNCHANQCPGRTQCKVNNRGRCVWAKPKRQRPFGCGQCRCAKFT</sequence>
<accession>T5ACS6</accession>
<name>T5ACS6_OPHSC</name>
<proteinExistence type="predicted"/>
<dbReference type="Proteomes" id="UP000019374">
    <property type="component" value="Unassembled WGS sequence"/>
</dbReference>
<dbReference type="eggNOG" id="ENOG502T50Z">
    <property type="taxonomic scope" value="Eukaryota"/>
</dbReference>
<gene>
    <name evidence="2" type="ORF">OCS_01025</name>
</gene>
<organism evidence="2 3">
    <name type="scientific">Ophiocordyceps sinensis (strain Co18 / CGMCC 3.14243)</name>
    <name type="common">Yarsagumba caterpillar fungus</name>
    <name type="synonym">Hirsutella sinensis</name>
    <dbReference type="NCBI Taxonomy" id="911162"/>
    <lineage>
        <taxon>Eukaryota</taxon>
        <taxon>Fungi</taxon>
        <taxon>Dikarya</taxon>
        <taxon>Ascomycota</taxon>
        <taxon>Pezizomycotina</taxon>
        <taxon>Sordariomycetes</taxon>
        <taxon>Hypocreomycetidae</taxon>
        <taxon>Hypocreales</taxon>
        <taxon>Ophiocordycipitaceae</taxon>
        <taxon>Ophiocordyceps</taxon>
    </lineage>
</organism>
<dbReference type="EMBL" id="KE652222">
    <property type="protein sequence ID" value="EQL03265.1"/>
    <property type="molecule type" value="Genomic_DNA"/>
</dbReference>
<protein>
    <submittedName>
        <fullName evidence="2">Uncharacterized protein</fullName>
    </submittedName>
</protein>
<keyword evidence="1" id="KW-0732">Signal</keyword>
<feature type="signal peptide" evidence="1">
    <location>
        <begin position="1"/>
        <end position="22"/>
    </location>
</feature>
<evidence type="ECO:0000313" key="2">
    <source>
        <dbReference type="EMBL" id="EQL03265.1"/>
    </source>
</evidence>